<dbReference type="RefSeq" id="WP_141886719.1">
    <property type="nucleotide sequence ID" value="NZ_BAAAUY010000010.1"/>
</dbReference>
<evidence type="ECO:0000313" key="1">
    <source>
        <dbReference type="EMBL" id="TQL43395.1"/>
    </source>
</evidence>
<dbReference type="AlphaFoldDB" id="A0A542Y5S8"/>
<gene>
    <name evidence="1" type="ORF">FB468_1416</name>
</gene>
<keyword evidence="2" id="KW-1185">Reference proteome</keyword>
<sequence>MTNPKIALVSATALAIEPAATAIRAAMPESDLWNLLDDRLLQDMEQPGTISEPLAARMDGLIETALKGGADGVLLTCSQYGSRADERDLAADGAAVFSADGPLFDATVALAPSTVLLVASLDAAAADSSARLQQAFDAAGIATAILPIVVADAARPLSVAELTGVLSEAIARATAEAGRLFDAIVLAQYSLAPAAEGLRSQSPSPVLDGPSAAAARLRDIIAGGAR</sequence>
<dbReference type="OrthoDB" id="3531441at2"/>
<organism evidence="1 2">
    <name type="scientific">Leucobacter komagatae</name>
    <dbReference type="NCBI Taxonomy" id="55969"/>
    <lineage>
        <taxon>Bacteria</taxon>
        <taxon>Bacillati</taxon>
        <taxon>Actinomycetota</taxon>
        <taxon>Actinomycetes</taxon>
        <taxon>Micrococcales</taxon>
        <taxon>Microbacteriaceae</taxon>
        <taxon>Leucobacter</taxon>
    </lineage>
</organism>
<reference evidence="1 2" key="1">
    <citation type="submission" date="2019-06" db="EMBL/GenBank/DDBJ databases">
        <title>Sequencing the genomes of 1000 actinobacteria strains.</title>
        <authorList>
            <person name="Klenk H.-P."/>
        </authorList>
    </citation>
    <scope>NUCLEOTIDE SEQUENCE [LARGE SCALE GENOMIC DNA]</scope>
    <source>
        <strain evidence="1 2">DSM 8803</strain>
    </source>
</reference>
<name>A0A542Y5S8_9MICO</name>
<proteinExistence type="predicted"/>
<dbReference type="EMBL" id="VFON01000001">
    <property type="protein sequence ID" value="TQL43395.1"/>
    <property type="molecule type" value="Genomic_DNA"/>
</dbReference>
<comment type="caution">
    <text evidence="1">The sequence shown here is derived from an EMBL/GenBank/DDBJ whole genome shotgun (WGS) entry which is preliminary data.</text>
</comment>
<dbReference type="Proteomes" id="UP000319094">
    <property type="component" value="Unassembled WGS sequence"/>
</dbReference>
<evidence type="ECO:0000313" key="2">
    <source>
        <dbReference type="Proteomes" id="UP000319094"/>
    </source>
</evidence>
<protein>
    <recommendedName>
        <fullName evidence="3">Arylsulfatase</fullName>
    </recommendedName>
</protein>
<evidence type="ECO:0008006" key="3">
    <source>
        <dbReference type="Google" id="ProtNLM"/>
    </source>
</evidence>
<accession>A0A542Y5S8</accession>